<keyword evidence="3" id="KW-0328">Glycosyltransferase</keyword>
<name>A0A2W2E0W9_9ACTN</name>
<comment type="subcellular location">
    <subcellularLocation>
        <location evidence="1">Cell membrane</location>
    </subcellularLocation>
</comment>
<evidence type="ECO:0000256" key="6">
    <source>
        <dbReference type="ARBA" id="ARBA00037281"/>
    </source>
</evidence>
<keyword evidence="12" id="KW-1185">Reference proteome</keyword>
<proteinExistence type="inferred from homology"/>
<accession>A0A2W2E0W9</accession>
<evidence type="ECO:0000313" key="11">
    <source>
        <dbReference type="EMBL" id="PZG16323.1"/>
    </source>
</evidence>
<evidence type="ECO:0000256" key="3">
    <source>
        <dbReference type="ARBA" id="ARBA00022676"/>
    </source>
</evidence>
<dbReference type="AlphaFoldDB" id="A0A2W2E0W9"/>
<dbReference type="PANTHER" id="PTHR43646:SF2">
    <property type="entry name" value="GLYCOSYLTRANSFERASE 2-LIKE DOMAIN-CONTAINING PROTEIN"/>
    <property type="match status" value="1"/>
</dbReference>
<dbReference type="Proteomes" id="UP000248924">
    <property type="component" value="Unassembled WGS sequence"/>
</dbReference>
<protein>
    <recommendedName>
        <fullName evidence="9">4,4'-diaponeurosporenoate glycosyltransferase</fullName>
    </recommendedName>
</protein>
<feature type="domain" description="Glycosyltransferase 2-like" evidence="10">
    <location>
        <begin position="3"/>
        <end position="124"/>
    </location>
</feature>
<comment type="caution">
    <text evidence="11">The sequence shown here is derived from an EMBL/GenBank/DDBJ whole genome shotgun (WGS) entry which is preliminary data.</text>
</comment>
<dbReference type="InterPro" id="IPR029044">
    <property type="entry name" value="Nucleotide-diphossugar_trans"/>
</dbReference>
<dbReference type="OrthoDB" id="9802632at2"/>
<dbReference type="EMBL" id="POTY01000107">
    <property type="protein sequence ID" value="PZG16323.1"/>
    <property type="molecule type" value="Genomic_DNA"/>
</dbReference>
<evidence type="ECO:0000256" key="4">
    <source>
        <dbReference type="ARBA" id="ARBA00022679"/>
    </source>
</evidence>
<dbReference type="PANTHER" id="PTHR43646">
    <property type="entry name" value="GLYCOSYLTRANSFERASE"/>
    <property type="match status" value="1"/>
</dbReference>
<comment type="pathway">
    <text evidence="7">Carotenoid biosynthesis; staphyloxanthin biosynthesis; staphyloxanthin from farnesyl diphosphate: step 4/5.</text>
</comment>
<organism evidence="11 12">
    <name type="scientific">Micromonospora craterilacus</name>
    <dbReference type="NCBI Taxonomy" id="1655439"/>
    <lineage>
        <taxon>Bacteria</taxon>
        <taxon>Bacillati</taxon>
        <taxon>Actinomycetota</taxon>
        <taxon>Actinomycetes</taxon>
        <taxon>Micromonosporales</taxon>
        <taxon>Micromonosporaceae</taxon>
        <taxon>Micromonospora</taxon>
    </lineage>
</organism>
<dbReference type="SUPFAM" id="SSF53448">
    <property type="entry name" value="Nucleotide-diphospho-sugar transferases"/>
    <property type="match status" value="1"/>
</dbReference>
<dbReference type="GO" id="GO:0016757">
    <property type="term" value="F:glycosyltransferase activity"/>
    <property type="evidence" value="ECO:0007669"/>
    <property type="project" value="UniProtKB-KW"/>
</dbReference>
<dbReference type="Gene3D" id="3.90.550.10">
    <property type="entry name" value="Spore Coat Polysaccharide Biosynthesis Protein SpsA, Chain A"/>
    <property type="match status" value="1"/>
</dbReference>
<dbReference type="Pfam" id="PF00535">
    <property type="entry name" value="Glycos_transf_2"/>
    <property type="match status" value="1"/>
</dbReference>
<dbReference type="RefSeq" id="WP_111214965.1">
    <property type="nucleotide sequence ID" value="NZ_POTY01000107.1"/>
</dbReference>
<comment type="similarity">
    <text evidence="8">Belongs to the glycosyltransferase 2 family. CrtQ subfamily.</text>
</comment>
<evidence type="ECO:0000256" key="1">
    <source>
        <dbReference type="ARBA" id="ARBA00004236"/>
    </source>
</evidence>
<sequence length="280" mass="30112">MTSIIIAAHNEAAVLDRCLDSVLRNATVGDPAQVVVVPNGCTDDTAAVARRRGVTVVELAEPGKAAALNAGDAAATGFPRVYLDADVLLDEGAIDVLVRELERSGALVAVPARRMELTGRSPAVRAYYAIHSRLPAVVGGLYGRGTIAVSREGRARFGRFPDETADDLFLDSLFVERERLVVTSATVRVAAPMRTGDLVRRLVRVRAGNADLRDTLPGVRRSNRSSWLTDVVLRAPWLSPAAVCYVAVTLLAERRARRARRTGQVAWAHDRSSRAAGEKA</sequence>
<evidence type="ECO:0000256" key="5">
    <source>
        <dbReference type="ARBA" id="ARBA00023136"/>
    </source>
</evidence>
<evidence type="ECO:0000256" key="9">
    <source>
        <dbReference type="ARBA" id="ARBA00040345"/>
    </source>
</evidence>
<evidence type="ECO:0000259" key="10">
    <source>
        <dbReference type="Pfam" id="PF00535"/>
    </source>
</evidence>
<keyword evidence="2" id="KW-1003">Cell membrane</keyword>
<reference evidence="11 12" key="1">
    <citation type="submission" date="2018-01" db="EMBL/GenBank/DDBJ databases">
        <title>Draft genome sequence of Jishengella sp. NA12.</title>
        <authorList>
            <person name="Sahin N."/>
            <person name="Ay H."/>
            <person name="Saygin H."/>
        </authorList>
    </citation>
    <scope>NUCLEOTIDE SEQUENCE [LARGE SCALE GENOMIC DNA]</scope>
    <source>
        <strain evidence="11 12">NA12</strain>
    </source>
</reference>
<comment type="function">
    <text evidence="6">Catalyzes the glycosylation of 4,4'-diaponeurosporenoate, i.e. the esterification of glucose at the C1'' position with the carboxyl group of 4,4'-diaponeurosporenic acid, to form glycosyl-4,4'-diaponeurosporenoate. This is a step in the biosynthesis of staphyloxanthin, an orange pigment present in most staphylococci strains.</text>
</comment>
<keyword evidence="5" id="KW-0472">Membrane</keyword>
<keyword evidence="4 11" id="KW-0808">Transferase</keyword>
<evidence type="ECO:0000256" key="2">
    <source>
        <dbReference type="ARBA" id="ARBA00022475"/>
    </source>
</evidence>
<evidence type="ECO:0000256" key="8">
    <source>
        <dbReference type="ARBA" id="ARBA00038120"/>
    </source>
</evidence>
<dbReference type="GO" id="GO:0005886">
    <property type="term" value="C:plasma membrane"/>
    <property type="evidence" value="ECO:0007669"/>
    <property type="project" value="UniProtKB-SubCell"/>
</dbReference>
<dbReference type="InterPro" id="IPR001173">
    <property type="entry name" value="Glyco_trans_2-like"/>
</dbReference>
<gene>
    <name evidence="11" type="ORF">C1I95_17930</name>
</gene>
<evidence type="ECO:0000313" key="12">
    <source>
        <dbReference type="Proteomes" id="UP000248924"/>
    </source>
</evidence>
<evidence type="ECO:0000256" key="7">
    <source>
        <dbReference type="ARBA" id="ARBA00037904"/>
    </source>
</evidence>